<sequence length="148" mass="17055">MDAQTETVTAFFQNDHRRLDTLYERYQEARANRPEEAPALLGDFQQGLRQHIAWEEEHLFPLFEEHTGMQLAGPTEVMRQEHREIERVLGYMDEALAAGRPEGLPDLEEQLQDRLGLHNAKEEQVLYPGIDGLLDSGARAELFTRIRG</sequence>
<dbReference type="AlphaFoldDB" id="A0A0P9C6U3"/>
<keyword evidence="3" id="KW-1185">Reference proteome</keyword>
<protein>
    <submittedName>
        <fullName evidence="2">Hemerythrin HHE cation binding domain-containing protein</fullName>
    </submittedName>
</protein>
<evidence type="ECO:0000313" key="3">
    <source>
        <dbReference type="Proteomes" id="UP000183104"/>
    </source>
</evidence>
<dbReference type="Proteomes" id="UP000183104">
    <property type="component" value="Unassembled WGS sequence"/>
</dbReference>
<dbReference type="RefSeq" id="WP_054965541.1">
    <property type="nucleotide sequence ID" value="NZ_FMUN01000006.1"/>
</dbReference>
<evidence type="ECO:0000259" key="1">
    <source>
        <dbReference type="Pfam" id="PF01814"/>
    </source>
</evidence>
<organism evidence="2 3">
    <name type="scientific">Thiohalorhabdus denitrificans</name>
    <dbReference type="NCBI Taxonomy" id="381306"/>
    <lineage>
        <taxon>Bacteria</taxon>
        <taxon>Pseudomonadati</taxon>
        <taxon>Pseudomonadota</taxon>
        <taxon>Gammaproteobacteria</taxon>
        <taxon>Thiohalorhabdales</taxon>
        <taxon>Thiohalorhabdaceae</taxon>
        <taxon>Thiohalorhabdus</taxon>
    </lineage>
</organism>
<dbReference type="PANTHER" id="PTHR35585:SF1">
    <property type="entry name" value="HHE DOMAIN PROTEIN (AFU_ORTHOLOGUE AFUA_4G00730)"/>
    <property type="match status" value="1"/>
</dbReference>
<proteinExistence type="predicted"/>
<dbReference type="OrthoDB" id="9792554at2"/>
<gene>
    <name evidence="2" type="ORF">SAMN05661077_2366</name>
</gene>
<dbReference type="InterPro" id="IPR012312">
    <property type="entry name" value="Hemerythrin-like"/>
</dbReference>
<evidence type="ECO:0000313" key="2">
    <source>
        <dbReference type="EMBL" id="SCY51391.1"/>
    </source>
</evidence>
<accession>A0A0P9C6U3</accession>
<name>A0A0P9C6U3_9GAMM</name>
<dbReference type="STRING" id="381306.AN478_05070"/>
<dbReference type="Gene3D" id="1.20.120.520">
    <property type="entry name" value="nmb1532 protein domain like"/>
    <property type="match status" value="1"/>
</dbReference>
<reference evidence="3" key="1">
    <citation type="submission" date="2016-10" db="EMBL/GenBank/DDBJ databases">
        <authorList>
            <person name="Varghese N."/>
        </authorList>
    </citation>
    <scope>NUCLEOTIDE SEQUENCE [LARGE SCALE GENOMIC DNA]</scope>
    <source>
        <strain evidence="3">HL 19</strain>
    </source>
</reference>
<dbReference type="Pfam" id="PF01814">
    <property type="entry name" value="Hemerythrin"/>
    <property type="match status" value="1"/>
</dbReference>
<feature type="domain" description="Hemerythrin-like" evidence="1">
    <location>
        <begin position="9"/>
        <end position="128"/>
    </location>
</feature>
<dbReference type="PANTHER" id="PTHR35585">
    <property type="entry name" value="HHE DOMAIN PROTEIN (AFU_ORTHOLOGUE AFUA_4G00730)"/>
    <property type="match status" value="1"/>
</dbReference>
<dbReference type="EMBL" id="FMUN01000006">
    <property type="protein sequence ID" value="SCY51391.1"/>
    <property type="molecule type" value="Genomic_DNA"/>
</dbReference>